<name>A0A6A6DLL7_9PEZI</name>
<evidence type="ECO:0000256" key="1">
    <source>
        <dbReference type="ARBA" id="ARBA00023002"/>
    </source>
</evidence>
<gene>
    <name evidence="3" type="ORF">K469DRAFT_715982</name>
</gene>
<dbReference type="EMBL" id="ML994662">
    <property type="protein sequence ID" value="KAF2179883.1"/>
    <property type="molecule type" value="Genomic_DNA"/>
</dbReference>
<dbReference type="PRINTS" id="PR00069">
    <property type="entry name" value="ALDKETRDTASE"/>
</dbReference>
<organism evidence="3 4">
    <name type="scientific">Zopfia rhizophila CBS 207.26</name>
    <dbReference type="NCBI Taxonomy" id="1314779"/>
    <lineage>
        <taxon>Eukaryota</taxon>
        <taxon>Fungi</taxon>
        <taxon>Dikarya</taxon>
        <taxon>Ascomycota</taxon>
        <taxon>Pezizomycotina</taxon>
        <taxon>Dothideomycetes</taxon>
        <taxon>Dothideomycetes incertae sedis</taxon>
        <taxon>Zopfiaceae</taxon>
        <taxon>Zopfia</taxon>
    </lineage>
</organism>
<reference evidence="3" key="1">
    <citation type="journal article" date="2020" name="Stud. Mycol.">
        <title>101 Dothideomycetes genomes: a test case for predicting lifestyles and emergence of pathogens.</title>
        <authorList>
            <person name="Haridas S."/>
            <person name="Albert R."/>
            <person name="Binder M."/>
            <person name="Bloem J."/>
            <person name="Labutti K."/>
            <person name="Salamov A."/>
            <person name="Andreopoulos B."/>
            <person name="Baker S."/>
            <person name="Barry K."/>
            <person name="Bills G."/>
            <person name="Bluhm B."/>
            <person name="Cannon C."/>
            <person name="Castanera R."/>
            <person name="Culley D."/>
            <person name="Daum C."/>
            <person name="Ezra D."/>
            <person name="Gonzalez J."/>
            <person name="Henrissat B."/>
            <person name="Kuo A."/>
            <person name="Liang C."/>
            <person name="Lipzen A."/>
            <person name="Lutzoni F."/>
            <person name="Magnuson J."/>
            <person name="Mondo S."/>
            <person name="Nolan M."/>
            <person name="Ohm R."/>
            <person name="Pangilinan J."/>
            <person name="Park H.-J."/>
            <person name="Ramirez L."/>
            <person name="Alfaro M."/>
            <person name="Sun H."/>
            <person name="Tritt A."/>
            <person name="Yoshinaga Y."/>
            <person name="Zwiers L.-H."/>
            <person name="Turgeon B."/>
            <person name="Goodwin S."/>
            <person name="Spatafora J."/>
            <person name="Crous P."/>
            <person name="Grigoriev I."/>
        </authorList>
    </citation>
    <scope>NUCLEOTIDE SEQUENCE</scope>
    <source>
        <strain evidence="3">CBS 207.26</strain>
    </source>
</reference>
<dbReference type="OrthoDB" id="48988at2759"/>
<evidence type="ECO:0000313" key="4">
    <source>
        <dbReference type="Proteomes" id="UP000800200"/>
    </source>
</evidence>
<dbReference type="PANTHER" id="PTHR43364:SF4">
    <property type="entry name" value="NAD(P)-LINKED OXIDOREDUCTASE SUPERFAMILY PROTEIN"/>
    <property type="match status" value="1"/>
</dbReference>
<accession>A0A6A6DLL7</accession>
<evidence type="ECO:0000313" key="3">
    <source>
        <dbReference type="EMBL" id="KAF2179883.1"/>
    </source>
</evidence>
<dbReference type="GO" id="GO:0016491">
    <property type="term" value="F:oxidoreductase activity"/>
    <property type="evidence" value="ECO:0007669"/>
    <property type="project" value="UniProtKB-KW"/>
</dbReference>
<protein>
    <submittedName>
        <fullName evidence="3">Aldehyde reductase</fullName>
    </submittedName>
</protein>
<keyword evidence="1" id="KW-0560">Oxidoreductase</keyword>
<dbReference type="Proteomes" id="UP000800200">
    <property type="component" value="Unassembled WGS sequence"/>
</dbReference>
<dbReference type="InterPro" id="IPR036812">
    <property type="entry name" value="NAD(P)_OxRdtase_dom_sf"/>
</dbReference>
<dbReference type="CDD" id="cd19075">
    <property type="entry name" value="AKR_AKR7A1-5"/>
    <property type="match status" value="1"/>
</dbReference>
<dbReference type="InterPro" id="IPR020471">
    <property type="entry name" value="AKR"/>
</dbReference>
<dbReference type="SUPFAM" id="SSF51430">
    <property type="entry name" value="NAD(P)-linked oxidoreductase"/>
    <property type="match status" value="1"/>
</dbReference>
<feature type="domain" description="NADP-dependent oxidoreductase" evidence="2">
    <location>
        <begin position="4"/>
        <end position="295"/>
    </location>
</feature>
<dbReference type="InterPro" id="IPR023210">
    <property type="entry name" value="NADP_OxRdtase_dom"/>
</dbReference>
<dbReference type="AlphaFoldDB" id="A0A6A6DLL7"/>
<dbReference type="Gene3D" id="3.20.20.100">
    <property type="entry name" value="NADP-dependent oxidoreductase domain"/>
    <property type="match status" value="1"/>
</dbReference>
<evidence type="ECO:0000259" key="2">
    <source>
        <dbReference type="Pfam" id="PF00248"/>
    </source>
</evidence>
<keyword evidence="4" id="KW-1185">Reference proteome</keyword>
<dbReference type="InterPro" id="IPR050523">
    <property type="entry name" value="AKR_Detox_Biosynth"/>
</dbReference>
<sequence>MTVKIIFGAASFNDPEKVKPVFETLKKQGVNILDTARLYGSSEEIIGKTPGHEDFIVDTKLQGGFVRGTATREGAISDAQDSLKKVGVKQFDILYIHAPDDTIPIAQTLEGVNDAYKQGIFKRFGLSNFTAEQVQEVYDISKSKGWVLPTVYQGNYSAVARKLETLLFPTLRKLGIAFYAYSPIAGGFLTKTKQQVQDGAGRFSKDFIGGLYYKLYHRPSYLEALAEWNDIAEKEGIPKAELAYRWVAYHSFVKEELGDGVIFGASSLEQIEQTVQGLRKGPLSADAVKRIEAVWRSIEHEAPVDNWEVMSKV</sequence>
<proteinExistence type="predicted"/>
<dbReference type="PANTHER" id="PTHR43364">
    <property type="entry name" value="NADH-SPECIFIC METHYLGLYOXAL REDUCTASE-RELATED"/>
    <property type="match status" value="1"/>
</dbReference>
<dbReference type="Pfam" id="PF00248">
    <property type="entry name" value="Aldo_ket_red"/>
    <property type="match status" value="1"/>
</dbReference>